<proteinExistence type="predicted"/>
<evidence type="ECO:0000313" key="2">
    <source>
        <dbReference type="Proteomes" id="UP001498421"/>
    </source>
</evidence>
<protein>
    <submittedName>
        <fullName evidence="1">Uncharacterized protein</fullName>
    </submittedName>
</protein>
<keyword evidence="2" id="KW-1185">Reference proteome</keyword>
<comment type="caution">
    <text evidence="1">The sequence shown here is derived from an EMBL/GenBank/DDBJ whole genome shotgun (WGS) entry which is preliminary data.</text>
</comment>
<evidence type="ECO:0000313" key="1">
    <source>
        <dbReference type="EMBL" id="KAK7419446.1"/>
    </source>
</evidence>
<accession>A0ABR1HFY6</accession>
<sequence>MSHLYRLVEAIQGMLEDQEREFRQACAQDEVLTAREHLGHGSEYLGELPQVVSQKALSLITREHRKALKGIPSPANRWPDAIGTCNGDCNVSIELGIPTRGGIYESL</sequence>
<organism evidence="1 2">
    <name type="scientific">Neonectria magnoliae</name>
    <dbReference type="NCBI Taxonomy" id="2732573"/>
    <lineage>
        <taxon>Eukaryota</taxon>
        <taxon>Fungi</taxon>
        <taxon>Dikarya</taxon>
        <taxon>Ascomycota</taxon>
        <taxon>Pezizomycotina</taxon>
        <taxon>Sordariomycetes</taxon>
        <taxon>Hypocreomycetidae</taxon>
        <taxon>Hypocreales</taxon>
        <taxon>Nectriaceae</taxon>
        <taxon>Neonectria</taxon>
    </lineage>
</organism>
<dbReference type="Proteomes" id="UP001498421">
    <property type="component" value="Unassembled WGS sequence"/>
</dbReference>
<reference evidence="1 2" key="1">
    <citation type="journal article" date="2025" name="Microbiol. Resour. Announc.">
        <title>Draft genome sequences for Neonectria magnoliae and Neonectria punicea, canker pathogens of Liriodendron tulipifera and Acer saccharum in West Virginia.</title>
        <authorList>
            <person name="Petronek H.M."/>
            <person name="Kasson M.T."/>
            <person name="Metheny A.M."/>
            <person name="Stauder C.M."/>
            <person name="Lovett B."/>
            <person name="Lynch S.C."/>
            <person name="Garnas J.R."/>
            <person name="Kasson L.R."/>
            <person name="Stajich J.E."/>
        </authorList>
    </citation>
    <scope>NUCLEOTIDE SEQUENCE [LARGE SCALE GENOMIC DNA]</scope>
    <source>
        <strain evidence="1 2">NRRL 64651</strain>
    </source>
</reference>
<gene>
    <name evidence="1" type="ORF">QQZ08_010864</name>
</gene>
<name>A0ABR1HFY6_9HYPO</name>
<dbReference type="EMBL" id="JAZAVK010000150">
    <property type="protein sequence ID" value="KAK7419446.1"/>
    <property type="molecule type" value="Genomic_DNA"/>
</dbReference>